<comment type="caution">
    <text evidence="1">The sequence shown here is derived from an EMBL/GenBank/DDBJ whole genome shotgun (WGS) entry which is preliminary data.</text>
</comment>
<dbReference type="RefSeq" id="WP_080699741.1">
    <property type="nucleotide sequence ID" value="NZ_CP021107.1"/>
</dbReference>
<reference evidence="1 2" key="1">
    <citation type="submission" date="2017-05" db="EMBL/GenBank/DDBJ databases">
        <title>Complete and WGS of Bordetella genogroups.</title>
        <authorList>
            <person name="Spilker T."/>
            <person name="Lipuma J."/>
        </authorList>
    </citation>
    <scope>NUCLEOTIDE SEQUENCE [LARGE SCALE GENOMIC DNA]</scope>
    <source>
        <strain evidence="1 2">AU3139</strain>
    </source>
</reference>
<accession>A0ABX4FHX8</accession>
<gene>
    <name evidence="1" type="ORF">CAL23_05265</name>
</gene>
<evidence type="ECO:0000313" key="2">
    <source>
        <dbReference type="Proteomes" id="UP000216524"/>
    </source>
</evidence>
<keyword evidence="2" id="KW-1185">Reference proteome</keyword>
<proteinExistence type="predicted"/>
<name>A0ABX4FHX8_9BORD</name>
<organism evidence="1 2">
    <name type="scientific">Bordetella genomosp. 6</name>
    <dbReference type="NCBI Taxonomy" id="463024"/>
    <lineage>
        <taxon>Bacteria</taxon>
        <taxon>Pseudomonadati</taxon>
        <taxon>Pseudomonadota</taxon>
        <taxon>Betaproteobacteria</taxon>
        <taxon>Burkholderiales</taxon>
        <taxon>Alcaligenaceae</taxon>
        <taxon>Bordetella</taxon>
    </lineage>
</organism>
<protein>
    <submittedName>
        <fullName evidence="1">Uncharacterized protein</fullName>
    </submittedName>
</protein>
<dbReference type="EMBL" id="NEVV01000001">
    <property type="protein sequence ID" value="OZI81127.1"/>
    <property type="molecule type" value="Genomic_DNA"/>
</dbReference>
<evidence type="ECO:0000313" key="1">
    <source>
        <dbReference type="EMBL" id="OZI81127.1"/>
    </source>
</evidence>
<sequence>MAVSFNRGRIIAGKIRPRAASLGNSTESAIIIVAFAVKVVEVAFLAAEHASLPNPRMIKNGSGAAATA</sequence>
<dbReference type="Proteomes" id="UP000216524">
    <property type="component" value="Unassembled WGS sequence"/>
</dbReference>